<accession>A0A9D1FI87</accession>
<evidence type="ECO:0000256" key="1">
    <source>
        <dbReference type="SAM" id="Phobius"/>
    </source>
</evidence>
<keyword evidence="1" id="KW-0812">Transmembrane</keyword>
<feature type="transmembrane region" description="Helical" evidence="1">
    <location>
        <begin position="144"/>
        <end position="165"/>
    </location>
</feature>
<feature type="transmembrane region" description="Helical" evidence="1">
    <location>
        <begin position="110"/>
        <end position="132"/>
    </location>
</feature>
<dbReference type="PIRSF" id="PIRSF009160">
    <property type="entry name" value="UCP009160"/>
    <property type="match status" value="1"/>
</dbReference>
<sequence>MTSNPMTQEKIYDGAVLDGEPMTVSGAVNKTIILLLTTFAVGVFSWTQAFNGYMDKVIMLMWGGIIAGFILAIIMRFKPQNAKVLSVAYAVCEGLAIGGLSAMYEMQLKGIVANAALITFLTLFMMLMLYKTGIIRATDTFKKVIFTATASIMVFYLVSIVISFFSPNFISIWNTGMLGIVLSVVFCAVAALNFILDFDFIEQGARNMAPKYFEWFGAFSLLVTIVWLYLELLRLLAQLSKNR</sequence>
<keyword evidence="1" id="KW-1133">Transmembrane helix</keyword>
<dbReference type="PANTHER" id="PTHR41282:SF1">
    <property type="entry name" value="CONSERVED TRANSMEMBRANE PROTEIN-RELATED"/>
    <property type="match status" value="1"/>
</dbReference>
<feature type="transmembrane region" description="Helical" evidence="1">
    <location>
        <begin position="84"/>
        <end position="104"/>
    </location>
</feature>
<dbReference type="Proteomes" id="UP000886865">
    <property type="component" value="Unassembled WGS sequence"/>
</dbReference>
<reference evidence="2" key="1">
    <citation type="submission" date="2020-10" db="EMBL/GenBank/DDBJ databases">
        <authorList>
            <person name="Gilroy R."/>
        </authorList>
    </citation>
    <scope>NUCLEOTIDE SEQUENCE</scope>
    <source>
        <strain evidence="2">CHK152-2871</strain>
    </source>
</reference>
<dbReference type="EMBL" id="DVJQ01000028">
    <property type="protein sequence ID" value="HIS74028.1"/>
    <property type="molecule type" value="Genomic_DNA"/>
</dbReference>
<dbReference type="AlphaFoldDB" id="A0A9D1FI87"/>
<gene>
    <name evidence="2" type="ORF">IAA86_03290</name>
</gene>
<dbReference type="Pfam" id="PF12811">
    <property type="entry name" value="BaxI_1"/>
    <property type="match status" value="1"/>
</dbReference>
<feature type="transmembrane region" description="Helical" evidence="1">
    <location>
        <begin position="212"/>
        <end position="230"/>
    </location>
</feature>
<evidence type="ECO:0000313" key="3">
    <source>
        <dbReference type="Proteomes" id="UP000886865"/>
    </source>
</evidence>
<protein>
    <submittedName>
        <fullName evidence="2">Bax inhibitor-1/YccA family protein</fullName>
    </submittedName>
</protein>
<keyword evidence="1" id="KW-0472">Membrane</keyword>
<evidence type="ECO:0000313" key="2">
    <source>
        <dbReference type="EMBL" id="HIS74028.1"/>
    </source>
</evidence>
<feature type="transmembrane region" description="Helical" evidence="1">
    <location>
        <begin position="57"/>
        <end position="77"/>
    </location>
</feature>
<comment type="caution">
    <text evidence="2">The sequence shown here is derived from an EMBL/GenBank/DDBJ whole genome shotgun (WGS) entry which is preliminary data.</text>
</comment>
<organism evidence="2 3">
    <name type="scientific">Candidatus Galligastranaerophilus intestinavium</name>
    <dbReference type="NCBI Taxonomy" id="2840836"/>
    <lineage>
        <taxon>Bacteria</taxon>
        <taxon>Candidatus Galligastranaerophilus</taxon>
    </lineage>
</organism>
<dbReference type="PANTHER" id="PTHR41282">
    <property type="entry name" value="CONSERVED TRANSMEMBRANE PROTEIN-RELATED"/>
    <property type="match status" value="1"/>
</dbReference>
<reference evidence="2" key="2">
    <citation type="journal article" date="2021" name="PeerJ">
        <title>Extensive microbial diversity within the chicken gut microbiome revealed by metagenomics and culture.</title>
        <authorList>
            <person name="Gilroy R."/>
            <person name="Ravi A."/>
            <person name="Getino M."/>
            <person name="Pursley I."/>
            <person name="Horton D.L."/>
            <person name="Alikhan N.F."/>
            <person name="Baker D."/>
            <person name="Gharbi K."/>
            <person name="Hall N."/>
            <person name="Watson M."/>
            <person name="Adriaenssens E.M."/>
            <person name="Foster-Nyarko E."/>
            <person name="Jarju S."/>
            <person name="Secka A."/>
            <person name="Antonio M."/>
            <person name="Oren A."/>
            <person name="Chaudhuri R.R."/>
            <person name="La Ragione R."/>
            <person name="Hildebrand F."/>
            <person name="Pallen M.J."/>
        </authorList>
    </citation>
    <scope>NUCLEOTIDE SEQUENCE</scope>
    <source>
        <strain evidence="2">CHK152-2871</strain>
    </source>
</reference>
<name>A0A9D1FI87_9BACT</name>
<feature type="transmembrane region" description="Helical" evidence="1">
    <location>
        <begin position="177"/>
        <end position="200"/>
    </location>
</feature>
<feature type="transmembrane region" description="Helical" evidence="1">
    <location>
        <begin position="32"/>
        <end position="51"/>
    </location>
</feature>
<dbReference type="InterPro" id="IPR010539">
    <property type="entry name" value="BaxI_1-like"/>
</dbReference>
<proteinExistence type="predicted"/>